<evidence type="ECO:0000313" key="4">
    <source>
        <dbReference type="Proteomes" id="UP000734854"/>
    </source>
</evidence>
<accession>A0A8J5HPF2</accession>
<dbReference type="OrthoDB" id="838391at2759"/>
<dbReference type="PANTHER" id="PTHR31374:SF198">
    <property type="entry name" value="AUXIN-RESPONSIVE PROTEIN SAUR72"/>
    <property type="match status" value="1"/>
</dbReference>
<evidence type="ECO:0000256" key="1">
    <source>
        <dbReference type="ARBA" id="ARBA00006974"/>
    </source>
</evidence>
<dbReference type="EMBL" id="JACMSC010000005">
    <property type="protein sequence ID" value="KAG6520802.1"/>
    <property type="molecule type" value="Genomic_DNA"/>
</dbReference>
<proteinExistence type="inferred from homology"/>
<feature type="compositionally biased region" description="Low complexity" evidence="2">
    <location>
        <begin position="1"/>
        <end position="13"/>
    </location>
</feature>
<dbReference type="AlphaFoldDB" id="A0A8J5HPF2"/>
<feature type="region of interest" description="Disordered" evidence="2">
    <location>
        <begin position="1"/>
        <end position="24"/>
    </location>
</feature>
<keyword evidence="4" id="KW-1185">Reference proteome</keyword>
<dbReference type="Pfam" id="PF02519">
    <property type="entry name" value="Auxin_inducible"/>
    <property type="match status" value="1"/>
</dbReference>
<protein>
    <submittedName>
        <fullName evidence="3">Uncharacterized protein</fullName>
    </submittedName>
</protein>
<dbReference type="Proteomes" id="UP000734854">
    <property type="component" value="Unassembled WGS sequence"/>
</dbReference>
<name>A0A8J5HPF2_ZINOF</name>
<comment type="caution">
    <text evidence="3">The sequence shown here is derived from an EMBL/GenBank/DDBJ whole genome shotgun (WGS) entry which is preliminary data.</text>
</comment>
<evidence type="ECO:0000256" key="2">
    <source>
        <dbReference type="SAM" id="MobiDB-lite"/>
    </source>
</evidence>
<comment type="similarity">
    <text evidence="1">Belongs to the ARG7 family.</text>
</comment>
<dbReference type="InterPro" id="IPR003676">
    <property type="entry name" value="SAUR_fam"/>
</dbReference>
<dbReference type="GO" id="GO:0009733">
    <property type="term" value="P:response to auxin"/>
    <property type="evidence" value="ECO:0007669"/>
    <property type="project" value="InterPro"/>
</dbReference>
<sequence>MRKQQQQQQGEAAAGEERAPRKGHVPVLIGLGQELRRFTVRVEELRHPSFVKLLDMAAREFGYRQEGVLRIPCDEKRFRQVMQEITGNPVR</sequence>
<dbReference type="PANTHER" id="PTHR31374">
    <property type="entry name" value="AUXIN-INDUCED PROTEIN-LIKE-RELATED"/>
    <property type="match status" value="1"/>
</dbReference>
<evidence type="ECO:0000313" key="3">
    <source>
        <dbReference type="EMBL" id="KAG6520802.1"/>
    </source>
</evidence>
<gene>
    <name evidence="3" type="ORF">ZIOFF_017863</name>
</gene>
<reference evidence="3 4" key="1">
    <citation type="submission" date="2020-08" db="EMBL/GenBank/DDBJ databases">
        <title>Plant Genome Project.</title>
        <authorList>
            <person name="Zhang R.-G."/>
        </authorList>
    </citation>
    <scope>NUCLEOTIDE SEQUENCE [LARGE SCALE GENOMIC DNA]</scope>
    <source>
        <tissue evidence="3">Rhizome</tissue>
    </source>
</reference>
<organism evidence="3 4">
    <name type="scientific">Zingiber officinale</name>
    <name type="common">Ginger</name>
    <name type="synonym">Amomum zingiber</name>
    <dbReference type="NCBI Taxonomy" id="94328"/>
    <lineage>
        <taxon>Eukaryota</taxon>
        <taxon>Viridiplantae</taxon>
        <taxon>Streptophyta</taxon>
        <taxon>Embryophyta</taxon>
        <taxon>Tracheophyta</taxon>
        <taxon>Spermatophyta</taxon>
        <taxon>Magnoliopsida</taxon>
        <taxon>Liliopsida</taxon>
        <taxon>Zingiberales</taxon>
        <taxon>Zingiberaceae</taxon>
        <taxon>Zingiber</taxon>
    </lineage>
</organism>